<accession>A0A6A4GCD9</accession>
<name>A0A6A4GCD9_9AGAR</name>
<keyword evidence="2" id="KW-1185">Reference proteome</keyword>
<sequence length="154" mass="17528">MPILQLVHSHLPHISILTIRRQENGQFPVDELITSLSTLDSLQVVSLVQELDMGENSREQMQRYQELGSGETKAAMIQYASQLACGIPAIEALFIRKELRSAHFSYTHFEGWISAQELRGSGTRNANEELLFESEPLYQRCVERSRTPCATLYM</sequence>
<organism evidence="1 2">
    <name type="scientific">Gymnopus androsaceus JB14</name>
    <dbReference type="NCBI Taxonomy" id="1447944"/>
    <lineage>
        <taxon>Eukaryota</taxon>
        <taxon>Fungi</taxon>
        <taxon>Dikarya</taxon>
        <taxon>Basidiomycota</taxon>
        <taxon>Agaricomycotina</taxon>
        <taxon>Agaricomycetes</taxon>
        <taxon>Agaricomycetidae</taxon>
        <taxon>Agaricales</taxon>
        <taxon>Marasmiineae</taxon>
        <taxon>Omphalotaceae</taxon>
        <taxon>Gymnopus</taxon>
    </lineage>
</organism>
<dbReference type="EMBL" id="ML770695">
    <property type="protein sequence ID" value="KAE9383121.1"/>
    <property type="molecule type" value="Genomic_DNA"/>
</dbReference>
<dbReference type="Proteomes" id="UP000799118">
    <property type="component" value="Unassembled WGS sequence"/>
</dbReference>
<gene>
    <name evidence="1" type="ORF">BT96DRAFT_1027361</name>
</gene>
<dbReference type="AlphaFoldDB" id="A0A6A4GCD9"/>
<evidence type="ECO:0000313" key="1">
    <source>
        <dbReference type="EMBL" id="KAE9383121.1"/>
    </source>
</evidence>
<reference evidence="1" key="1">
    <citation type="journal article" date="2019" name="Environ. Microbiol.">
        <title>Fungal ecological strategies reflected in gene transcription - a case study of two litter decomposers.</title>
        <authorList>
            <person name="Barbi F."/>
            <person name="Kohler A."/>
            <person name="Barry K."/>
            <person name="Baskaran P."/>
            <person name="Daum C."/>
            <person name="Fauchery L."/>
            <person name="Ihrmark K."/>
            <person name="Kuo A."/>
            <person name="LaButti K."/>
            <person name="Lipzen A."/>
            <person name="Morin E."/>
            <person name="Grigoriev I.V."/>
            <person name="Henrissat B."/>
            <person name="Lindahl B."/>
            <person name="Martin F."/>
        </authorList>
    </citation>
    <scope>NUCLEOTIDE SEQUENCE</scope>
    <source>
        <strain evidence="1">JB14</strain>
    </source>
</reference>
<protein>
    <submittedName>
        <fullName evidence="1">Uncharacterized protein</fullName>
    </submittedName>
</protein>
<evidence type="ECO:0000313" key="2">
    <source>
        <dbReference type="Proteomes" id="UP000799118"/>
    </source>
</evidence>
<proteinExistence type="predicted"/>